<evidence type="ECO:0000256" key="2">
    <source>
        <dbReference type="ARBA" id="ARBA00023002"/>
    </source>
</evidence>
<proteinExistence type="inferred from homology"/>
<sequence>MGIGKETARQLLEEGATVVITDIKESELEEAANELGASHTVYAYPADTTSTEDLKNLHTYVKEQVGEIDILVQNAGIAGEQGLFHELDDDAWTNTMEINLFGSVRVVREFLPDLRNGGWGRIVFLASENAVLPYKEELPYNCTKAALLSFSKGLSKTYASDGLLVNAVSPAFIESAMTDMLVEDKAKEEDVSFEEAIDIILKEQKVHLELKRRGKVEEAASVIVFLCSDQASFVTGSNYRVDGGAVGTI</sequence>
<dbReference type="InterPro" id="IPR002347">
    <property type="entry name" value="SDR_fam"/>
</dbReference>
<comment type="similarity">
    <text evidence="1">Belongs to the short-chain dehydrogenases/reductases (SDR) family.</text>
</comment>
<dbReference type="PANTHER" id="PTHR24321">
    <property type="entry name" value="DEHYDROGENASES, SHORT CHAIN"/>
    <property type="match status" value="1"/>
</dbReference>
<dbReference type="Gene3D" id="3.40.50.720">
    <property type="entry name" value="NAD(P)-binding Rossmann-like Domain"/>
    <property type="match status" value="1"/>
</dbReference>
<dbReference type="Proteomes" id="UP001501166">
    <property type="component" value="Unassembled WGS sequence"/>
</dbReference>
<reference evidence="3 4" key="1">
    <citation type="journal article" date="2019" name="Int. J. Syst. Evol. Microbiol.">
        <title>The Global Catalogue of Microorganisms (GCM) 10K type strain sequencing project: providing services to taxonomists for standard genome sequencing and annotation.</title>
        <authorList>
            <consortium name="The Broad Institute Genomics Platform"/>
            <consortium name="The Broad Institute Genome Sequencing Center for Infectious Disease"/>
            <person name="Wu L."/>
            <person name="Ma J."/>
        </authorList>
    </citation>
    <scope>NUCLEOTIDE SEQUENCE [LARGE SCALE GENOMIC DNA]</scope>
    <source>
        <strain evidence="3 4">JCM 12662</strain>
    </source>
</reference>
<dbReference type="PRINTS" id="PR00081">
    <property type="entry name" value="GDHRDH"/>
</dbReference>
<evidence type="ECO:0000256" key="1">
    <source>
        <dbReference type="ARBA" id="ARBA00006484"/>
    </source>
</evidence>
<keyword evidence="4" id="KW-1185">Reference proteome</keyword>
<gene>
    <name evidence="3" type="ORF">GCM10008932_19370</name>
</gene>
<dbReference type="Pfam" id="PF13561">
    <property type="entry name" value="adh_short_C2"/>
    <property type="match status" value="1"/>
</dbReference>
<dbReference type="EMBL" id="BAAACW010000126">
    <property type="protein sequence ID" value="GAA0367601.1"/>
    <property type="molecule type" value="Genomic_DNA"/>
</dbReference>
<name>A0ABN0XLW7_9LACT</name>
<organism evidence="3 4">
    <name type="scientific">Alkalibacterium iburiense</name>
    <dbReference type="NCBI Taxonomy" id="290589"/>
    <lineage>
        <taxon>Bacteria</taxon>
        <taxon>Bacillati</taxon>
        <taxon>Bacillota</taxon>
        <taxon>Bacilli</taxon>
        <taxon>Lactobacillales</taxon>
        <taxon>Carnobacteriaceae</taxon>
        <taxon>Alkalibacterium</taxon>
    </lineage>
</organism>
<dbReference type="InterPro" id="IPR036291">
    <property type="entry name" value="NAD(P)-bd_dom_sf"/>
</dbReference>
<dbReference type="InterPro" id="IPR020904">
    <property type="entry name" value="Sc_DH/Rdtase_CS"/>
</dbReference>
<evidence type="ECO:0000313" key="3">
    <source>
        <dbReference type="EMBL" id="GAA0367601.1"/>
    </source>
</evidence>
<dbReference type="PRINTS" id="PR00080">
    <property type="entry name" value="SDRFAMILY"/>
</dbReference>
<keyword evidence="2" id="KW-0560">Oxidoreductase</keyword>
<protein>
    <submittedName>
        <fullName evidence="3">SDR family oxidoreductase</fullName>
    </submittedName>
</protein>
<accession>A0ABN0XLW7</accession>
<evidence type="ECO:0000313" key="4">
    <source>
        <dbReference type="Proteomes" id="UP001501166"/>
    </source>
</evidence>
<comment type="caution">
    <text evidence="3">The sequence shown here is derived from an EMBL/GenBank/DDBJ whole genome shotgun (WGS) entry which is preliminary data.</text>
</comment>
<dbReference type="CDD" id="cd05233">
    <property type="entry name" value="SDR_c"/>
    <property type="match status" value="1"/>
</dbReference>
<dbReference type="SUPFAM" id="SSF51735">
    <property type="entry name" value="NAD(P)-binding Rossmann-fold domains"/>
    <property type="match status" value="1"/>
</dbReference>
<dbReference type="RefSeq" id="WP_343756151.1">
    <property type="nucleotide sequence ID" value="NZ_BAAACW010000126.1"/>
</dbReference>
<dbReference type="PANTHER" id="PTHR24321:SF8">
    <property type="entry name" value="ESTRADIOL 17-BETA-DEHYDROGENASE 8-RELATED"/>
    <property type="match status" value="1"/>
</dbReference>
<dbReference type="PROSITE" id="PS00061">
    <property type="entry name" value="ADH_SHORT"/>
    <property type="match status" value="1"/>
</dbReference>